<evidence type="ECO:0000313" key="2">
    <source>
        <dbReference type="Proteomes" id="UP001073122"/>
    </source>
</evidence>
<name>A0ABT3XRW4_9FLAO</name>
<dbReference type="Proteomes" id="UP001073122">
    <property type="component" value="Unassembled WGS sequence"/>
</dbReference>
<reference evidence="1" key="1">
    <citation type="submission" date="2022-10" db="EMBL/GenBank/DDBJ databases">
        <title>Chryseobacterium sp. nov., a novel bacterial species.</title>
        <authorList>
            <person name="Cao Y."/>
        </authorList>
    </citation>
    <scope>NUCLEOTIDE SEQUENCE</scope>
    <source>
        <strain evidence="1">CCTCC AB2015118</strain>
    </source>
</reference>
<accession>A0ABT3XRW4</accession>
<protein>
    <submittedName>
        <fullName evidence="1">Uncharacterized protein</fullName>
    </submittedName>
</protein>
<comment type="caution">
    <text evidence="1">The sequence shown here is derived from an EMBL/GenBank/DDBJ whole genome shotgun (WGS) entry which is preliminary data.</text>
</comment>
<gene>
    <name evidence="1" type="ORF">OF897_06985</name>
</gene>
<evidence type="ECO:0000313" key="1">
    <source>
        <dbReference type="EMBL" id="MCX8523665.1"/>
    </source>
</evidence>
<sequence length="195" mass="23191">MEIKYTSMNDVYANYVFNYQDNIKGIQQINDFAEKDIQESKKVRDSIMHHIQNLTKEEAYIYISSQSLPTSAENILFYKAVESFKRGPENLLIEYELDEDNFRIKDIHIPKIKSTNFPLIVNIKEQNSGKSILKIDKVDFTMQEMRLLKEEIDKLGYHKNLENYVYEIININDSLLMTFLFEQKGKYFKLDFDNK</sequence>
<keyword evidence="2" id="KW-1185">Reference proteome</keyword>
<proteinExistence type="predicted"/>
<dbReference type="EMBL" id="JAOVZW010000008">
    <property type="protein sequence ID" value="MCX8523665.1"/>
    <property type="molecule type" value="Genomic_DNA"/>
</dbReference>
<dbReference type="RefSeq" id="WP_267264974.1">
    <property type="nucleotide sequence ID" value="NZ_JAOVZW010000008.1"/>
</dbReference>
<organism evidence="1 2">
    <name type="scientific">Chryseobacterium formosus</name>
    <dbReference type="NCBI Taxonomy" id="1537363"/>
    <lineage>
        <taxon>Bacteria</taxon>
        <taxon>Pseudomonadati</taxon>
        <taxon>Bacteroidota</taxon>
        <taxon>Flavobacteriia</taxon>
        <taxon>Flavobacteriales</taxon>
        <taxon>Weeksellaceae</taxon>
        <taxon>Chryseobacterium group</taxon>
        <taxon>Chryseobacterium</taxon>
    </lineage>
</organism>